<comment type="caution">
    <text evidence="8">The sequence shown here is derived from an EMBL/GenBank/DDBJ whole genome shotgun (WGS) entry which is preliminary data.</text>
</comment>
<comment type="function">
    <text evidence="6">Part of the outer membrane protein assembly complex, which is involved in assembly and insertion of beta-barrel proteins into the outer membrane.</text>
</comment>
<feature type="domain" description="Outer membrane lipoprotein BamD-like" evidence="7">
    <location>
        <begin position="32"/>
        <end position="234"/>
    </location>
</feature>
<dbReference type="HAMAP" id="MF_00922">
    <property type="entry name" value="OM_assembly_BamD"/>
    <property type="match status" value="1"/>
</dbReference>
<dbReference type="InterPro" id="IPR039565">
    <property type="entry name" value="BamD-like"/>
</dbReference>
<dbReference type="Gene3D" id="1.25.40.10">
    <property type="entry name" value="Tetratricopeptide repeat domain"/>
    <property type="match status" value="1"/>
</dbReference>
<dbReference type="NCBIfam" id="TIGR03302">
    <property type="entry name" value="OM_YfiO"/>
    <property type="match status" value="1"/>
</dbReference>
<keyword evidence="2 6" id="KW-0472">Membrane</keyword>
<comment type="similarity">
    <text evidence="6">Belongs to the BamD family.</text>
</comment>
<organism evidence="8 9">
    <name type="scientific">Verticiella sediminum</name>
    <dbReference type="NCBI Taxonomy" id="1247510"/>
    <lineage>
        <taxon>Bacteria</taxon>
        <taxon>Pseudomonadati</taxon>
        <taxon>Pseudomonadota</taxon>
        <taxon>Betaproteobacteria</taxon>
        <taxon>Burkholderiales</taxon>
        <taxon>Alcaligenaceae</taxon>
        <taxon>Verticiella</taxon>
    </lineage>
</organism>
<dbReference type="Proteomes" id="UP000318405">
    <property type="component" value="Unassembled WGS sequence"/>
</dbReference>
<evidence type="ECO:0000256" key="5">
    <source>
        <dbReference type="ARBA" id="ARBA00023288"/>
    </source>
</evidence>
<keyword evidence="3" id="KW-0564">Palmitate</keyword>
<dbReference type="EMBL" id="VLTJ01000039">
    <property type="protein sequence ID" value="TSH90801.1"/>
    <property type="molecule type" value="Genomic_DNA"/>
</dbReference>
<evidence type="ECO:0000256" key="4">
    <source>
        <dbReference type="ARBA" id="ARBA00023237"/>
    </source>
</evidence>
<sequence>MAAALSVSLLLGGCGLFNTNAPEPDNTVGWSAEQLYRDAKSEMDSGNWSAAITQLDRIQARYPFGVYSQQAMLDTAYAQWRDGSPELAIATIDRFEQQYPNHEATDYMLYLKGLVNFTPDNAFLGQLVGQDPAERDPKGARASFDAFRELVDRFPDSKYAADARMRMNWLANTIAMNEVYTARYYYERDAYIAAINRAETVITDFQGTPAAEEALGIMIASYERLGMTQLRDDTRRVLQTNYPDSEYLTQGYTLRGKSWWNPMSWWPTANRSAE</sequence>
<accession>A0A556AD34</accession>
<dbReference type="Pfam" id="PF13525">
    <property type="entry name" value="YfiO"/>
    <property type="match status" value="1"/>
</dbReference>
<dbReference type="OrthoDB" id="9779191at2"/>
<dbReference type="GO" id="GO:1990063">
    <property type="term" value="C:Bam protein complex"/>
    <property type="evidence" value="ECO:0007669"/>
    <property type="project" value="TreeGrafter"/>
</dbReference>
<evidence type="ECO:0000256" key="6">
    <source>
        <dbReference type="HAMAP-Rule" id="MF_00922"/>
    </source>
</evidence>
<keyword evidence="4 6" id="KW-0998">Cell outer membrane</keyword>
<evidence type="ECO:0000256" key="2">
    <source>
        <dbReference type="ARBA" id="ARBA00023136"/>
    </source>
</evidence>
<dbReference type="PANTHER" id="PTHR37423">
    <property type="entry name" value="SOLUBLE LYTIC MUREIN TRANSGLYCOSYLASE-RELATED"/>
    <property type="match status" value="1"/>
</dbReference>
<evidence type="ECO:0000256" key="3">
    <source>
        <dbReference type="ARBA" id="ARBA00023139"/>
    </source>
</evidence>
<dbReference type="InterPro" id="IPR011990">
    <property type="entry name" value="TPR-like_helical_dom_sf"/>
</dbReference>
<evidence type="ECO:0000259" key="7">
    <source>
        <dbReference type="Pfam" id="PF13525"/>
    </source>
</evidence>
<keyword evidence="9" id="KW-1185">Reference proteome</keyword>
<keyword evidence="1 6" id="KW-0732">Signal</keyword>
<comment type="subcellular location">
    <subcellularLocation>
        <location evidence="6">Cell outer membrane</location>
    </subcellularLocation>
</comment>
<dbReference type="GO" id="GO:0043165">
    <property type="term" value="P:Gram-negative-bacterium-type cell outer membrane assembly"/>
    <property type="evidence" value="ECO:0007669"/>
    <property type="project" value="UniProtKB-UniRule"/>
</dbReference>
<name>A0A556AD34_9BURK</name>
<keyword evidence="5" id="KW-0449">Lipoprotein</keyword>
<dbReference type="GO" id="GO:0051205">
    <property type="term" value="P:protein insertion into membrane"/>
    <property type="evidence" value="ECO:0007669"/>
    <property type="project" value="UniProtKB-UniRule"/>
</dbReference>
<comment type="subunit">
    <text evidence="6">Part of the Bam complex.</text>
</comment>
<gene>
    <name evidence="6" type="primary">bamD</name>
    <name evidence="8" type="ORF">FOZ76_22795</name>
</gene>
<evidence type="ECO:0000313" key="8">
    <source>
        <dbReference type="EMBL" id="TSH90801.1"/>
    </source>
</evidence>
<evidence type="ECO:0000313" key="9">
    <source>
        <dbReference type="Proteomes" id="UP000318405"/>
    </source>
</evidence>
<dbReference type="CDD" id="cd15830">
    <property type="entry name" value="BamD"/>
    <property type="match status" value="1"/>
</dbReference>
<dbReference type="AlphaFoldDB" id="A0A556AD34"/>
<dbReference type="InterPro" id="IPR017689">
    <property type="entry name" value="BamD"/>
</dbReference>
<dbReference type="SUPFAM" id="SSF48452">
    <property type="entry name" value="TPR-like"/>
    <property type="match status" value="1"/>
</dbReference>
<dbReference type="RefSeq" id="WP_143950715.1">
    <property type="nucleotide sequence ID" value="NZ_BAABMB010000003.1"/>
</dbReference>
<evidence type="ECO:0000256" key="1">
    <source>
        <dbReference type="ARBA" id="ARBA00022729"/>
    </source>
</evidence>
<proteinExistence type="inferred from homology"/>
<reference evidence="8 9" key="1">
    <citation type="submission" date="2019-07" db="EMBL/GenBank/DDBJ databases">
        <title>Qingshengfaniella alkalisoli gen. nov., sp. nov., isolated from saline soil.</title>
        <authorList>
            <person name="Xu L."/>
            <person name="Huang X.-X."/>
            <person name="Sun J.-Q."/>
        </authorList>
    </citation>
    <scope>NUCLEOTIDE SEQUENCE [LARGE SCALE GENOMIC DNA]</scope>
    <source>
        <strain evidence="8 9">DSM 27279</strain>
    </source>
</reference>
<dbReference type="PANTHER" id="PTHR37423:SF1">
    <property type="entry name" value="OUTER MEMBRANE PROTEIN ASSEMBLY FACTOR BAMD"/>
    <property type="match status" value="1"/>
</dbReference>
<protein>
    <recommendedName>
        <fullName evidence="6">Outer membrane protein assembly factor BamD</fullName>
    </recommendedName>
</protein>